<keyword evidence="1" id="KW-1133">Transmembrane helix</keyword>
<feature type="non-terminal residue" evidence="2">
    <location>
        <position position="160"/>
    </location>
</feature>
<keyword evidence="1" id="KW-0472">Membrane</keyword>
<sequence>MHTQGVFLLWKKTILWIALFVVLTIAHFAVILATYSYVHKSSVVMSALFSRTGDEYNKQKSALILGEETGPGSIDARKAIIQDFIQRYNPNSPLLAYIDNMMSASDKYNLHYGLLPAIAMVESGLCRKIPENSYNCWGWGIYGKNVIRFSSYNEAIEKVS</sequence>
<proteinExistence type="predicted"/>
<dbReference type="EMBL" id="PFED01000051">
    <property type="protein sequence ID" value="PJE63114.1"/>
    <property type="molecule type" value="Genomic_DNA"/>
</dbReference>
<keyword evidence="1" id="KW-0812">Transmembrane</keyword>
<dbReference type="AlphaFoldDB" id="A0A2M8KT53"/>
<name>A0A2M8KT53_9BACT</name>
<reference evidence="3" key="1">
    <citation type="submission" date="2017-09" db="EMBL/GenBank/DDBJ databases">
        <title>Depth-based differentiation of microbial function through sediment-hosted aquifers and enrichment of novel symbionts in the deep terrestrial subsurface.</title>
        <authorList>
            <person name="Probst A.J."/>
            <person name="Ladd B."/>
            <person name="Jarett J.K."/>
            <person name="Geller-Mcgrath D.E."/>
            <person name="Sieber C.M.K."/>
            <person name="Emerson J.B."/>
            <person name="Anantharaman K."/>
            <person name="Thomas B.C."/>
            <person name="Malmstrom R."/>
            <person name="Stieglmeier M."/>
            <person name="Klingl A."/>
            <person name="Woyke T."/>
            <person name="Ryan C.M."/>
            <person name="Banfield J.F."/>
        </authorList>
    </citation>
    <scope>NUCLEOTIDE SEQUENCE [LARGE SCALE GENOMIC DNA]</scope>
</reference>
<feature type="transmembrane region" description="Helical" evidence="1">
    <location>
        <begin position="14"/>
        <end position="38"/>
    </location>
</feature>
<organism evidence="2 3">
    <name type="scientific">Candidatus Roizmanbacteria bacterium CG10_big_fil_rev_8_21_14_0_10_39_6</name>
    <dbReference type="NCBI Taxonomy" id="1974853"/>
    <lineage>
        <taxon>Bacteria</taxon>
        <taxon>Candidatus Roizmaniibacteriota</taxon>
    </lineage>
</organism>
<dbReference type="Proteomes" id="UP000229554">
    <property type="component" value="Unassembled WGS sequence"/>
</dbReference>
<gene>
    <name evidence="2" type="ORF">COU88_01275</name>
</gene>
<protein>
    <recommendedName>
        <fullName evidence="4">Mannosyl-glycoprotein endo-beta-N-acetylglucosamidase-like domain-containing protein</fullName>
    </recommendedName>
</protein>
<evidence type="ECO:0000313" key="3">
    <source>
        <dbReference type="Proteomes" id="UP000229554"/>
    </source>
</evidence>
<evidence type="ECO:0000256" key="1">
    <source>
        <dbReference type="SAM" id="Phobius"/>
    </source>
</evidence>
<accession>A0A2M8KT53</accession>
<evidence type="ECO:0008006" key="4">
    <source>
        <dbReference type="Google" id="ProtNLM"/>
    </source>
</evidence>
<comment type="caution">
    <text evidence="2">The sequence shown here is derived from an EMBL/GenBank/DDBJ whole genome shotgun (WGS) entry which is preliminary data.</text>
</comment>
<evidence type="ECO:0000313" key="2">
    <source>
        <dbReference type="EMBL" id="PJE63114.1"/>
    </source>
</evidence>